<evidence type="ECO:0000313" key="6">
    <source>
        <dbReference type="Proteomes" id="UP000253945"/>
    </source>
</evidence>
<dbReference type="EMBL" id="QEQF01000003">
    <property type="protein sequence ID" value="RDF10778.1"/>
    <property type="molecule type" value="Genomic_DNA"/>
</dbReference>
<sequence>MKKFSILALVIFLSACVNYSKMTNALAPGMTKQEVVNIMGSPYKKSIDDKKETYIYRAYRGDAYVHFDENGLLERAY</sequence>
<name>A0A369ZS59_9PAST</name>
<comment type="caution">
    <text evidence="5">The sequence shown here is derived from an EMBL/GenBank/DDBJ whole genome shotgun (WGS) entry which is preliminary data.</text>
</comment>
<evidence type="ECO:0000256" key="3">
    <source>
        <dbReference type="SAM" id="SignalP"/>
    </source>
</evidence>
<dbReference type="InterPro" id="IPR037873">
    <property type="entry name" value="BamE-like"/>
</dbReference>
<protein>
    <submittedName>
        <fullName evidence="5">Outer membrane protein assembly factor BamE</fullName>
    </submittedName>
</protein>
<dbReference type="PROSITE" id="PS51257">
    <property type="entry name" value="PROKAR_LIPOPROTEIN"/>
    <property type="match status" value="1"/>
</dbReference>
<evidence type="ECO:0000313" key="5">
    <source>
        <dbReference type="EMBL" id="RDF10778.1"/>
    </source>
</evidence>
<feature type="domain" description="Outer membrane protein assembly factor BamE" evidence="4">
    <location>
        <begin position="21"/>
        <end position="74"/>
    </location>
</feature>
<dbReference type="AlphaFoldDB" id="A0A369ZS59"/>
<feature type="signal peptide" evidence="3">
    <location>
        <begin position="1"/>
        <end position="19"/>
    </location>
</feature>
<keyword evidence="2" id="KW-0472">Membrane</keyword>
<feature type="chain" id="PRO_5017034093" evidence="3">
    <location>
        <begin position="20"/>
        <end position="77"/>
    </location>
</feature>
<dbReference type="Proteomes" id="UP000253945">
    <property type="component" value="Unassembled WGS sequence"/>
</dbReference>
<keyword evidence="1 3" id="KW-0732">Signal</keyword>
<dbReference type="Pfam" id="PF04355">
    <property type="entry name" value="BamE"/>
    <property type="match status" value="1"/>
</dbReference>
<evidence type="ECO:0000256" key="2">
    <source>
        <dbReference type="ARBA" id="ARBA00023136"/>
    </source>
</evidence>
<dbReference type="Gene3D" id="3.30.1450.10">
    <property type="match status" value="1"/>
</dbReference>
<gene>
    <name evidence="5" type="ORF">DPV92_04320</name>
</gene>
<keyword evidence="6" id="KW-1185">Reference proteome</keyword>
<proteinExistence type="predicted"/>
<dbReference type="GO" id="GO:0019867">
    <property type="term" value="C:outer membrane"/>
    <property type="evidence" value="ECO:0007669"/>
    <property type="project" value="InterPro"/>
</dbReference>
<dbReference type="InterPro" id="IPR007450">
    <property type="entry name" value="BamE_dom"/>
</dbReference>
<accession>A0A369ZS59</accession>
<evidence type="ECO:0000256" key="1">
    <source>
        <dbReference type="ARBA" id="ARBA00022729"/>
    </source>
</evidence>
<dbReference type="RefSeq" id="WP_111353837.1">
    <property type="nucleotide sequence ID" value="NZ_QEQF01000003.1"/>
</dbReference>
<evidence type="ECO:0000259" key="4">
    <source>
        <dbReference type="Pfam" id="PF04355"/>
    </source>
</evidence>
<reference evidence="5 6" key="1">
    <citation type="submission" date="2018-05" db="EMBL/GenBank/DDBJ databases">
        <title>Draft Genome Sequences for a Diverse set of 7 Haemophilus Species.</title>
        <authorList>
            <person name="Nichols M."/>
            <person name="Topaz N."/>
            <person name="Wang X."/>
            <person name="Wang X."/>
            <person name="Boxrud D."/>
        </authorList>
    </citation>
    <scope>NUCLEOTIDE SEQUENCE [LARGE SCALE GENOMIC DNA]</scope>
    <source>
        <strain evidence="5 6">C2014016342</strain>
    </source>
</reference>
<organism evidence="5 6">
    <name type="scientific">Haemophilus paraphrohaemolyticus</name>
    <dbReference type="NCBI Taxonomy" id="736"/>
    <lineage>
        <taxon>Bacteria</taxon>
        <taxon>Pseudomonadati</taxon>
        <taxon>Pseudomonadota</taxon>
        <taxon>Gammaproteobacteria</taxon>
        <taxon>Pasteurellales</taxon>
        <taxon>Pasteurellaceae</taxon>
        <taxon>Haemophilus</taxon>
    </lineage>
</organism>